<dbReference type="eggNOG" id="COG3791">
    <property type="taxonomic scope" value="Bacteria"/>
</dbReference>
<gene>
    <name evidence="6" type="ORF">P873_04715</name>
</gene>
<sequence>MDVRRAACSCGRLVAEARGEPVRVSVCHCLNCQRRSGSAFAVQARYPDAAVTIAGERREFVLAGDSGALARFHFCPHCGATVYYRADALPGVVMIPVGAFADPAFPAPTVSVYGERKHGWLRLDDRIDALD</sequence>
<protein>
    <recommendedName>
        <fullName evidence="5">CENP-V/GFA domain-containing protein</fullName>
    </recommendedName>
</protein>
<keyword evidence="7" id="KW-1185">Reference proteome</keyword>
<keyword evidence="2" id="KW-0479">Metal-binding</keyword>
<comment type="caution">
    <text evidence="6">The sequence shown here is derived from an EMBL/GenBank/DDBJ whole genome shotgun (WGS) entry which is preliminary data.</text>
</comment>
<proteinExistence type="inferred from homology"/>
<comment type="similarity">
    <text evidence="1">Belongs to the Gfa family.</text>
</comment>
<dbReference type="GO" id="GO:0046872">
    <property type="term" value="F:metal ion binding"/>
    <property type="evidence" value="ECO:0007669"/>
    <property type="project" value="UniProtKB-KW"/>
</dbReference>
<accession>A0A091BHM3</accession>
<keyword evidence="3" id="KW-0862">Zinc</keyword>
<dbReference type="InterPro" id="IPR006913">
    <property type="entry name" value="CENP-V/GFA"/>
</dbReference>
<dbReference type="RefSeq" id="WP_026816813.1">
    <property type="nucleotide sequence ID" value="NZ_AUFF01000003.1"/>
</dbReference>
<dbReference type="Pfam" id="PF04828">
    <property type="entry name" value="GFA"/>
    <property type="match status" value="1"/>
</dbReference>
<dbReference type="STRING" id="1121013.GCA_000426365_01527"/>
<dbReference type="SUPFAM" id="SSF51316">
    <property type="entry name" value="Mss4-like"/>
    <property type="match status" value="1"/>
</dbReference>
<evidence type="ECO:0000313" key="7">
    <source>
        <dbReference type="Proteomes" id="UP000029391"/>
    </source>
</evidence>
<dbReference type="OrthoDB" id="7765631at2"/>
<organism evidence="6 7">
    <name type="scientific">Arenimonas composti TR7-09 = DSM 18010</name>
    <dbReference type="NCBI Taxonomy" id="1121013"/>
    <lineage>
        <taxon>Bacteria</taxon>
        <taxon>Pseudomonadati</taxon>
        <taxon>Pseudomonadota</taxon>
        <taxon>Gammaproteobacteria</taxon>
        <taxon>Lysobacterales</taxon>
        <taxon>Lysobacteraceae</taxon>
        <taxon>Arenimonas</taxon>
    </lineage>
</organism>
<dbReference type="GO" id="GO:0016846">
    <property type="term" value="F:carbon-sulfur lyase activity"/>
    <property type="evidence" value="ECO:0007669"/>
    <property type="project" value="InterPro"/>
</dbReference>
<dbReference type="AlphaFoldDB" id="A0A091BHM3"/>
<keyword evidence="4" id="KW-0456">Lyase</keyword>
<name>A0A091BHM3_9GAMM</name>
<reference evidence="6 7" key="1">
    <citation type="submission" date="2013-09" db="EMBL/GenBank/DDBJ databases">
        <title>Genome sequencing of Arenimonas composti.</title>
        <authorList>
            <person name="Chen F."/>
            <person name="Wang G."/>
        </authorList>
    </citation>
    <scope>NUCLEOTIDE SEQUENCE [LARGE SCALE GENOMIC DNA]</scope>
    <source>
        <strain evidence="6 7">TR7-09</strain>
    </source>
</reference>
<evidence type="ECO:0000256" key="4">
    <source>
        <dbReference type="ARBA" id="ARBA00023239"/>
    </source>
</evidence>
<dbReference type="InterPro" id="IPR011057">
    <property type="entry name" value="Mss4-like_sf"/>
</dbReference>
<dbReference type="PANTHER" id="PTHR33337:SF40">
    <property type="entry name" value="CENP-V_GFA DOMAIN-CONTAINING PROTEIN-RELATED"/>
    <property type="match status" value="1"/>
</dbReference>
<evidence type="ECO:0000256" key="2">
    <source>
        <dbReference type="ARBA" id="ARBA00022723"/>
    </source>
</evidence>
<evidence type="ECO:0000259" key="5">
    <source>
        <dbReference type="PROSITE" id="PS51891"/>
    </source>
</evidence>
<dbReference type="Gene3D" id="3.90.1590.10">
    <property type="entry name" value="glutathione-dependent formaldehyde- activating enzyme (gfa)"/>
    <property type="match status" value="1"/>
</dbReference>
<dbReference type="EMBL" id="AWXU01000011">
    <property type="protein sequence ID" value="KFN51002.1"/>
    <property type="molecule type" value="Genomic_DNA"/>
</dbReference>
<dbReference type="PANTHER" id="PTHR33337">
    <property type="entry name" value="GFA DOMAIN-CONTAINING PROTEIN"/>
    <property type="match status" value="1"/>
</dbReference>
<evidence type="ECO:0000256" key="3">
    <source>
        <dbReference type="ARBA" id="ARBA00022833"/>
    </source>
</evidence>
<evidence type="ECO:0000313" key="6">
    <source>
        <dbReference type="EMBL" id="KFN51002.1"/>
    </source>
</evidence>
<evidence type="ECO:0000256" key="1">
    <source>
        <dbReference type="ARBA" id="ARBA00005495"/>
    </source>
</evidence>
<dbReference type="Proteomes" id="UP000029391">
    <property type="component" value="Unassembled WGS sequence"/>
</dbReference>
<feature type="domain" description="CENP-V/GFA" evidence="5">
    <location>
        <begin position="4"/>
        <end position="131"/>
    </location>
</feature>
<dbReference type="PROSITE" id="PS51891">
    <property type="entry name" value="CENP_V_GFA"/>
    <property type="match status" value="1"/>
</dbReference>